<accession>A0AA35R7J6</accession>
<dbReference type="SMART" id="SM00481">
    <property type="entry name" value="POLIIIAc"/>
    <property type="match status" value="1"/>
</dbReference>
<dbReference type="InterPro" id="IPR016195">
    <property type="entry name" value="Pol/histidinol_Pase-like"/>
</dbReference>
<dbReference type="Gene3D" id="3.20.20.140">
    <property type="entry name" value="Metal-dependent hydrolases"/>
    <property type="match status" value="1"/>
</dbReference>
<dbReference type="Proteomes" id="UP001174909">
    <property type="component" value="Unassembled WGS sequence"/>
</dbReference>
<dbReference type="SUPFAM" id="SSF89550">
    <property type="entry name" value="PHP domain-like"/>
    <property type="match status" value="1"/>
</dbReference>
<dbReference type="GO" id="GO:0035312">
    <property type="term" value="F:5'-3' DNA exonuclease activity"/>
    <property type="evidence" value="ECO:0007669"/>
    <property type="project" value="TreeGrafter"/>
</dbReference>
<name>A0AA35R7J6_GEOBA</name>
<dbReference type="Pfam" id="PF02811">
    <property type="entry name" value="PHP"/>
    <property type="match status" value="1"/>
</dbReference>
<dbReference type="CDD" id="cd07432">
    <property type="entry name" value="PHP_HisPPase"/>
    <property type="match status" value="1"/>
</dbReference>
<dbReference type="InterPro" id="IPR004013">
    <property type="entry name" value="PHP_dom"/>
</dbReference>
<dbReference type="EMBL" id="CASHTH010000626">
    <property type="protein sequence ID" value="CAI8005658.1"/>
    <property type="molecule type" value="Genomic_DNA"/>
</dbReference>
<dbReference type="AlphaFoldDB" id="A0AA35R7J6"/>
<evidence type="ECO:0000313" key="2">
    <source>
        <dbReference type="EMBL" id="CAI8005658.1"/>
    </source>
</evidence>
<dbReference type="InterPro" id="IPR052018">
    <property type="entry name" value="PHP_domain"/>
</dbReference>
<sequence length="225" mass="24554">MTETALKVRIDLHVHTRHSHDSAAPVDSVLRRCQDSGLGMVAITDHDNIRGGLEARERAAGFPVIVGEEIKSAKGDIIGLFLEEPVPSRLSPQETARRVKDQGGLVGVPHPFDRVRPTAMGLRAIEEILPWVDFLEGYNAHTFLSMDNRRGVEFAGAHALPVVACSDSHSALELGRTFTEVPADELNGTPEGLMRAIRRGACVGRRPNPWLMLTPAYAKLCKLVA</sequence>
<dbReference type="Pfam" id="PF13263">
    <property type="entry name" value="PHP_C"/>
    <property type="match status" value="1"/>
</dbReference>
<dbReference type="PANTHER" id="PTHR42924:SF3">
    <property type="entry name" value="POLYMERASE_HISTIDINOL PHOSPHATASE N-TERMINAL DOMAIN-CONTAINING PROTEIN"/>
    <property type="match status" value="1"/>
</dbReference>
<dbReference type="GO" id="GO:0004534">
    <property type="term" value="F:5'-3' RNA exonuclease activity"/>
    <property type="evidence" value="ECO:0007669"/>
    <property type="project" value="TreeGrafter"/>
</dbReference>
<protein>
    <submittedName>
        <fullName evidence="2">Uncharacterized protein MJ1587</fullName>
    </submittedName>
</protein>
<dbReference type="InterPro" id="IPR003141">
    <property type="entry name" value="Pol/His_phosphatase_N"/>
</dbReference>
<reference evidence="2" key="1">
    <citation type="submission" date="2023-03" db="EMBL/GenBank/DDBJ databases">
        <authorList>
            <person name="Steffen K."/>
            <person name="Cardenas P."/>
        </authorList>
    </citation>
    <scope>NUCLEOTIDE SEQUENCE</scope>
</reference>
<keyword evidence="3" id="KW-1185">Reference proteome</keyword>
<gene>
    <name evidence="2" type="ORF">GBAR_LOCUS4349</name>
</gene>
<dbReference type="PANTHER" id="PTHR42924">
    <property type="entry name" value="EXONUCLEASE"/>
    <property type="match status" value="1"/>
</dbReference>
<feature type="domain" description="Polymerase/histidinol phosphatase N-terminal" evidence="1">
    <location>
        <begin position="10"/>
        <end position="74"/>
    </location>
</feature>
<evidence type="ECO:0000313" key="3">
    <source>
        <dbReference type="Proteomes" id="UP001174909"/>
    </source>
</evidence>
<comment type="caution">
    <text evidence="2">The sequence shown here is derived from an EMBL/GenBank/DDBJ whole genome shotgun (WGS) entry which is preliminary data.</text>
</comment>
<proteinExistence type="predicted"/>
<evidence type="ECO:0000259" key="1">
    <source>
        <dbReference type="SMART" id="SM00481"/>
    </source>
</evidence>
<organism evidence="2 3">
    <name type="scientific">Geodia barretti</name>
    <name type="common">Barrett's horny sponge</name>
    <dbReference type="NCBI Taxonomy" id="519541"/>
    <lineage>
        <taxon>Eukaryota</taxon>
        <taxon>Metazoa</taxon>
        <taxon>Porifera</taxon>
        <taxon>Demospongiae</taxon>
        <taxon>Heteroscleromorpha</taxon>
        <taxon>Tetractinellida</taxon>
        <taxon>Astrophorina</taxon>
        <taxon>Geodiidae</taxon>
        <taxon>Geodia</taxon>
    </lineage>
</organism>